<name>A0A1M5Y953_9RHOB</name>
<proteinExistence type="predicted"/>
<evidence type="ECO:0000313" key="2">
    <source>
        <dbReference type="Proteomes" id="UP000184221"/>
    </source>
</evidence>
<dbReference type="Proteomes" id="UP000184221">
    <property type="component" value="Unassembled WGS sequence"/>
</dbReference>
<gene>
    <name evidence="1" type="ORF">SAMN05443551_0156</name>
</gene>
<protein>
    <submittedName>
        <fullName evidence="1">Polymer-forming protein</fullName>
    </submittedName>
</protein>
<reference evidence="1 2" key="1">
    <citation type="submission" date="2016-11" db="EMBL/GenBank/DDBJ databases">
        <authorList>
            <person name="Jaros S."/>
            <person name="Januszkiewicz K."/>
            <person name="Wedrychowicz H."/>
        </authorList>
    </citation>
    <scope>NUCLEOTIDE SEQUENCE [LARGE SCALE GENOMIC DNA]</scope>
    <source>
        <strain evidence="1 2">DSM 29431</strain>
    </source>
</reference>
<organism evidence="1 2">
    <name type="scientific">Marivita hallyeonensis</name>
    <dbReference type="NCBI Taxonomy" id="996342"/>
    <lineage>
        <taxon>Bacteria</taxon>
        <taxon>Pseudomonadati</taxon>
        <taxon>Pseudomonadota</taxon>
        <taxon>Alphaproteobacteria</taxon>
        <taxon>Rhodobacterales</taxon>
        <taxon>Roseobacteraceae</taxon>
        <taxon>Marivita</taxon>
    </lineage>
</organism>
<evidence type="ECO:0000313" key="1">
    <source>
        <dbReference type="EMBL" id="SHI08364.1"/>
    </source>
</evidence>
<keyword evidence="2" id="KW-1185">Reference proteome</keyword>
<accession>A0A1M5Y953</accession>
<dbReference type="AlphaFoldDB" id="A0A1M5Y953"/>
<sequence>MMNEKIEGDCILNSDEKITGLVVGSLTIPTGVHCELNGTVTSDVIAELGATVAINGTVGGNLISSGAEVDVRGVISGKIIDKSDTMSVRVHSGAVVSGERKP</sequence>
<dbReference type="EMBL" id="FQXC01000014">
    <property type="protein sequence ID" value="SHI08364.1"/>
    <property type="molecule type" value="Genomic_DNA"/>
</dbReference>